<gene>
    <name evidence="5" type="ORF">BCR36DRAFT_584110</name>
</gene>
<comment type="function">
    <text evidence="3">Binds specifically to cytosolic chaperonin (c-CPN) and transfers target proteins to it. Binds to nascent polypeptide chain and promotes folding in an environment in which there are many competing pathways for nonnative proteins.</text>
</comment>
<dbReference type="PANTHER" id="PTHR21100">
    <property type="entry name" value="PREFOLDIN SUBUNIT 4"/>
    <property type="match status" value="1"/>
</dbReference>
<keyword evidence="6" id="KW-1185">Reference proteome</keyword>
<dbReference type="InterPro" id="IPR002777">
    <property type="entry name" value="PFD_beta-like"/>
</dbReference>
<proteinExistence type="inferred from homology"/>
<keyword evidence="4" id="KW-0175">Coiled coil</keyword>
<reference evidence="5 6" key="2">
    <citation type="submission" date="2016-08" db="EMBL/GenBank/DDBJ databases">
        <title>Pervasive Adenine N6-methylation of Active Genes in Fungi.</title>
        <authorList>
            <consortium name="DOE Joint Genome Institute"/>
            <person name="Mondo S.J."/>
            <person name="Dannebaum R.O."/>
            <person name="Kuo R.C."/>
            <person name="Labutti K."/>
            <person name="Haridas S."/>
            <person name="Kuo A."/>
            <person name="Salamov A."/>
            <person name="Ahrendt S.R."/>
            <person name="Lipzen A."/>
            <person name="Sullivan W."/>
            <person name="Andreopoulos W.B."/>
            <person name="Clum A."/>
            <person name="Lindquist E."/>
            <person name="Daum C."/>
            <person name="Ramamoorthy G.K."/>
            <person name="Gryganskyi A."/>
            <person name="Culley D."/>
            <person name="Magnuson J.K."/>
            <person name="James T.Y."/>
            <person name="O'Malley M.A."/>
            <person name="Stajich J.E."/>
            <person name="Spatafora J.W."/>
            <person name="Visel A."/>
            <person name="Grigoriev I.V."/>
        </authorList>
    </citation>
    <scope>NUCLEOTIDE SEQUENCE [LARGE SCALE GENOMIC DNA]</scope>
    <source>
        <strain evidence="6">finn</strain>
    </source>
</reference>
<dbReference type="Proteomes" id="UP000193719">
    <property type="component" value="Unassembled WGS sequence"/>
</dbReference>
<dbReference type="OrthoDB" id="10250441at2759"/>
<dbReference type="AlphaFoldDB" id="A0A1Y1V8G1"/>
<dbReference type="InterPro" id="IPR016661">
    <property type="entry name" value="PFDN4"/>
</dbReference>
<comment type="subunit">
    <text evidence="3">Heterohexamer of two PFD-alpha type and four PFD-beta type subunits.</text>
</comment>
<evidence type="ECO:0000256" key="2">
    <source>
        <dbReference type="ARBA" id="ARBA00023186"/>
    </source>
</evidence>
<dbReference type="PIRSF" id="PIRSF016477">
    <property type="entry name" value="Prefoldin_subunit_4"/>
    <property type="match status" value="1"/>
</dbReference>
<dbReference type="GO" id="GO:0071629">
    <property type="term" value="P:cytoplasm protein quality control by the ubiquitin-proteasome system"/>
    <property type="evidence" value="ECO:0007669"/>
    <property type="project" value="EnsemblFungi"/>
</dbReference>
<name>A0A1Y1V8G1_9FUNG</name>
<dbReference type="GO" id="GO:0016272">
    <property type="term" value="C:prefoldin complex"/>
    <property type="evidence" value="ECO:0007669"/>
    <property type="project" value="UniProtKB-UniRule"/>
</dbReference>
<evidence type="ECO:0000256" key="3">
    <source>
        <dbReference type="PIRNR" id="PIRNR016477"/>
    </source>
</evidence>
<dbReference type="GO" id="GO:0015631">
    <property type="term" value="F:tubulin binding"/>
    <property type="evidence" value="ECO:0007669"/>
    <property type="project" value="EnsemblFungi"/>
</dbReference>
<feature type="coiled-coil region" evidence="4">
    <location>
        <begin position="25"/>
        <end position="121"/>
    </location>
</feature>
<accession>A0A1Y1V8G1</accession>
<comment type="caution">
    <text evidence="5">The sequence shown here is derived from an EMBL/GenBank/DDBJ whole genome shotgun (WGS) entry which is preliminary data.</text>
</comment>
<evidence type="ECO:0000313" key="5">
    <source>
        <dbReference type="EMBL" id="ORX48993.1"/>
    </source>
</evidence>
<protein>
    <recommendedName>
        <fullName evidence="3">Prefoldin subunit 4</fullName>
    </recommendedName>
</protein>
<dbReference type="GO" id="GO:0007021">
    <property type="term" value="P:tubulin complex assembly"/>
    <property type="evidence" value="ECO:0007669"/>
    <property type="project" value="EnsemblFungi"/>
</dbReference>
<evidence type="ECO:0000256" key="4">
    <source>
        <dbReference type="SAM" id="Coils"/>
    </source>
</evidence>
<dbReference type="GO" id="GO:0032968">
    <property type="term" value="P:positive regulation of transcription elongation by RNA polymerase II"/>
    <property type="evidence" value="ECO:0007669"/>
    <property type="project" value="EnsemblFungi"/>
</dbReference>
<comment type="similarity">
    <text evidence="1 3">Belongs to the prefoldin subunit beta family.</text>
</comment>
<dbReference type="GO" id="GO:0051082">
    <property type="term" value="F:unfolded protein binding"/>
    <property type="evidence" value="ECO:0007669"/>
    <property type="project" value="InterPro"/>
</dbReference>
<dbReference type="STRING" id="1754191.A0A1Y1V8G1"/>
<sequence length="135" mass="15975">MRLLNENEEVDVEVNWEDQQNINLFSTLNIKLENYEAEYEKVKKEKEYMDDLQQEIEQLELLSEDENEKVKFLIGDAFVELSIPECQELIEEKLASFEKQLDDYQSKIDDANEQMAKLKAILYGKFGKSINLEKD</sequence>
<keyword evidence="2 3" id="KW-0143">Chaperone</keyword>
<evidence type="ECO:0000256" key="1">
    <source>
        <dbReference type="ARBA" id="ARBA00008045"/>
    </source>
</evidence>
<dbReference type="Gene3D" id="1.10.287.370">
    <property type="match status" value="1"/>
</dbReference>
<dbReference type="PANTHER" id="PTHR21100:SF9">
    <property type="entry name" value="PREFOLDIN SUBUNIT 4"/>
    <property type="match status" value="1"/>
</dbReference>
<dbReference type="GO" id="GO:0006457">
    <property type="term" value="P:protein folding"/>
    <property type="evidence" value="ECO:0007669"/>
    <property type="project" value="UniProtKB-UniRule"/>
</dbReference>
<organism evidence="5 6">
    <name type="scientific">Piromyces finnis</name>
    <dbReference type="NCBI Taxonomy" id="1754191"/>
    <lineage>
        <taxon>Eukaryota</taxon>
        <taxon>Fungi</taxon>
        <taxon>Fungi incertae sedis</taxon>
        <taxon>Chytridiomycota</taxon>
        <taxon>Chytridiomycota incertae sedis</taxon>
        <taxon>Neocallimastigomycetes</taxon>
        <taxon>Neocallimastigales</taxon>
        <taxon>Neocallimastigaceae</taxon>
        <taxon>Piromyces</taxon>
    </lineage>
</organism>
<dbReference type="Pfam" id="PF01920">
    <property type="entry name" value="Prefoldin_2"/>
    <property type="match status" value="1"/>
</dbReference>
<evidence type="ECO:0000313" key="6">
    <source>
        <dbReference type="Proteomes" id="UP000193719"/>
    </source>
</evidence>
<dbReference type="InterPro" id="IPR009053">
    <property type="entry name" value="Prefoldin"/>
</dbReference>
<dbReference type="EMBL" id="MCFH01000025">
    <property type="protein sequence ID" value="ORX48993.1"/>
    <property type="molecule type" value="Genomic_DNA"/>
</dbReference>
<reference evidence="5 6" key="1">
    <citation type="submission" date="2016-08" db="EMBL/GenBank/DDBJ databases">
        <title>Genomes of anaerobic fungi encode conserved fungal cellulosomes for biomass hydrolysis.</title>
        <authorList>
            <consortium name="DOE Joint Genome Institute"/>
            <person name="Haitjema C.H."/>
            <person name="Gilmore S.P."/>
            <person name="Henske J.K."/>
            <person name="Solomon K.V."/>
            <person name="De Groot R."/>
            <person name="Kuo A."/>
            <person name="Mondo S.J."/>
            <person name="Salamov A.A."/>
            <person name="Labutti K."/>
            <person name="Zhao Z."/>
            <person name="Chiniquy J."/>
            <person name="Barry K."/>
            <person name="Brewer H.M."/>
            <person name="Purvine S.O."/>
            <person name="Wright A.T."/>
            <person name="Boxma B."/>
            <person name="Van Alen T."/>
            <person name="Hackstein J.H."/>
            <person name="Baker S.E."/>
            <person name="Grigoriev I.V."/>
            <person name="O'Malley M.A."/>
        </authorList>
    </citation>
    <scope>NUCLEOTIDE SEQUENCE [LARGE SCALE GENOMIC DNA]</scope>
    <source>
        <strain evidence="6">finn</strain>
    </source>
</reference>
<dbReference type="SUPFAM" id="SSF46579">
    <property type="entry name" value="Prefoldin"/>
    <property type="match status" value="1"/>
</dbReference>
<dbReference type="GO" id="GO:0005737">
    <property type="term" value="C:cytoplasm"/>
    <property type="evidence" value="ECO:0007669"/>
    <property type="project" value="EnsemblFungi"/>
</dbReference>